<proteinExistence type="predicted"/>
<sequence>MNVDGASQGNPGPSGYGVVFRDSRCHFVAVESRKIGKLLEESSRVATEANHSDFAVSSSSSLIMKKACCLPQSAMTLQPMGFSKHLGPIIRIGWYADSKGGLGGISSLLQRIRDLGSAQYPFLGLSAGTGYPILSNDSLYCIREHKHPLYRLPFQYAASRCEVPPEHTTKSRQAPPHKKRIADSASCSHTILSDSEPPFVQNFAALREWEEYLAINPHLSQTKTMKFATTPKLFPSINHGSDSDDQGVVVAPNLANRPQTEASSSLTLLDSSRRSTSPLRLRGMEKDSIDNRGGYRAKVVSDAHPFSSVKLPTRPLTSTDSALQDPDVASAMFHGAHLPADLAYATDGLTADHCTSLYQSLERASLDSLHLVRAFNLYASQSRRMKAELYDVDGKSSLRAKCDQLLVEKDAARLEIKTLCTEKENLLKSQDKAVKKCLKDREVELQKLYSKEITRVCEEYRKEAEEHTALAVKQVCKELIGPKSQS</sequence>
<keyword evidence="3" id="KW-1185">Reference proteome</keyword>
<dbReference type="AlphaFoldDB" id="A0A835LDS2"/>
<dbReference type="Proteomes" id="UP000631114">
    <property type="component" value="Unassembled WGS sequence"/>
</dbReference>
<accession>A0A835LDS2</accession>
<reference evidence="2 3" key="1">
    <citation type="submission" date="2020-10" db="EMBL/GenBank/DDBJ databases">
        <title>The Coptis chinensis genome and diversification of protoberbering-type alkaloids.</title>
        <authorList>
            <person name="Wang B."/>
            <person name="Shu S."/>
            <person name="Song C."/>
            <person name="Liu Y."/>
        </authorList>
    </citation>
    <scope>NUCLEOTIDE SEQUENCE [LARGE SCALE GENOMIC DNA]</scope>
    <source>
        <strain evidence="2">HL-2020</strain>
        <tissue evidence="2">Leaf</tissue>
    </source>
</reference>
<evidence type="ECO:0000313" key="3">
    <source>
        <dbReference type="Proteomes" id="UP000631114"/>
    </source>
</evidence>
<feature type="region of interest" description="Disordered" evidence="1">
    <location>
        <begin position="254"/>
        <end position="277"/>
    </location>
</feature>
<comment type="caution">
    <text evidence="2">The sequence shown here is derived from an EMBL/GenBank/DDBJ whole genome shotgun (WGS) entry which is preliminary data.</text>
</comment>
<gene>
    <name evidence="2" type="ORF">IFM89_039139</name>
</gene>
<dbReference type="EMBL" id="JADFTS010000009">
    <property type="protein sequence ID" value="KAF9590860.1"/>
    <property type="molecule type" value="Genomic_DNA"/>
</dbReference>
<evidence type="ECO:0000313" key="2">
    <source>
        <dbReference type="EMBL" id="KAF9590860.1"/>
    </source>
</evidence>
<protein>
    <submittedName>
        <fullName evidence="2">Uncharacterized protein</fullName>
    </submittedName>
</protein>
<feature type="compositionally biased region" description="Low complexity" evidence="1">
    <location>
        <begin position="263"/>
        <end position="277"/>
    </location>
</feature>
<organism evidence="2 3">
    <name type="scientific">Coptis chinensis</name>
    <dbReference type="NCBI Taxonomy" id="261450"/>
    <lineage>
        <taxon>Eukaryota</taxon>
        <taxon>Viridiplantae</taxon>
        <taxon>Streptophyta</taxon>
        <taxon>Embryophyta</taxon>
        <taxon>Tracheophyta</taxon>
        <taxon>Spermatophyta</taxon>
        <taxon>Magnoliopsida</taxon>
        <taxon>Ranunculales</taxon>
        <taxon>Ranunculaceae</taxon>
        <taxon>Coptidoideae</taxon>
        <taxon>Coptis</taxon>
    </lineage>
</organism>
<evidence type="ECO:0000256" key="1">
    <source>
        <dbReference type="SAM" id="MobiDB-lite"/>
    </source>
</evidence>
<name>A0A835LDS2_9MAGN</name>